<evidence type="ECO:0000256" key="1">
    <source>
        <dbReference type="ARBA" id="ARBA00009986"/>
    </source>
</evidence>
<dbReference type="Gene3D" id="3.40.605.10">
    <property type="entry name" value="Aldehyde Dehydrogenase, Chain A, domain 1"/>
    <property type="match status" value="1"/>
</dbReference>
<dbReference type="Pfam" id="PF00171">
    <property type="entry name" value="Aldedh"/>
    <property type="match status" value="1"/>
</dbReference>
<comment type="similarity">
    <text evidence="1">Belongs to the aldehyde dehydrogenase family.</text>
</comment>
<reference evidence="11" key="1">
    <citation type="submission" date="2020-06" db="EMBL/GenBank/DDBJ databases">
        <authorList>
            <consortium name="Plant Systems Biology data submission"/>
        </authorList>
    </citation>
    <scope>NUCLEOTIDE SEQUENCE</scope>
    <source>
        <strain evidence="11">D6</strain>
    </source>
</reference>
<evidence type="ECO:0000256" key="4">
    <source>
        <dbReference type="ARBA" id="ARBA00040853"/>
    </source>
</evidence>
<evidence type="ECO:0000256" key="2">
    <source>
        <dbReference type="ARBA" id="ARBA00023002"/>
    </source>
</evidence>
<proteinExistence type="inferred from homology"/>
<evidence type="ECO:0000313" key="12">
    <source>
        <dbReference type="Proteomes" id="UP001153069"/>
    </source>
</evidence>
<dbReference type="PROSITE" id="PS00070">
    <property type="entry name" value="ALDEHYDE_DEHYDR_CYS"/>
    <property type="match status" value="1"/>
</dbReference>
<evidence type="ECO:0000259" key="10">
    <source>
        <dbReference type="Pfam" id="PF00171"/>
    </source>
</evidence>
<dbReference type="EMBL" id="CAICTM010001593">
    <property type="protein sequence ID" value="CAB9524852.1"/>
    <property type="molecule type" value="Genomic_DNA"/>
</dbReference>
<comment type="caution">
    <text evidence="11">The sequence shown here is derived from an EMBL/GenBank/DDBJ whole genome shotgun (WGS) entry which is preliminary data.</text>
</comment>
<dbReference type="InterPro" id="IPR016162">
    <property type="entry name" value="Ald_DH_N"/>
</dbReference>
<dbReference type="InterPro" id="IPR016160">
    <property type="entry name" value="Ald_DH_CS_CYS"/>
</dbReference>
<dbReference type="GO" id="GO:0008886">
    <property type="term" value="F:glyceraldehyde-3-phosphate dehydrogenase (NADP+) (non-phosphorylating) activity"/>
    <property type="evidence" value="ECO:0007669"/>
    <property type="project" value="UniProtKB-EC"/>
</dbReference>
<dbReference type="InterPro" id="IPR016163">
    <property type="entry name" value="Ald_DH_C"/>
</dbReference>
<dbReference type="PANTHER" id="PTHR42991">
    <property type="entry name" value="ALDEHYDE DEHYDROGENASE"/>
    <property type="match status" value="1"/>
</dbReference>
<dbReference type="GO" id="GO:0008911">
    <property type="term" value="F:lactaldehyde dehydrogenase (NAD+) activity"/>
    <property type="evidence" value="ECO:0007669"/>
    <property type="project" value="TreeGrafter"/>
</dbReference>
<evidence type="ECO:0000256" key="5">
    <source>
        <dbReference type="ARBA" id="ARBA00042470"/>
    </source>
</evidence>
<protein>
    <recommendedName>
        <fullName evidence="4">NADP-dependent glyceraldehyde-3-phosphate dehydrogenase</fullName>
        <ecNumber evidence="3">1.2.1.9</ecNumber>
    </recommendedName>
    <alternativeName>
        <fullName evidence="5">Glyceraldehyde-3-phosphate dehydrogenase [NADP(+)]</fullName>
    </alternativeName>
    <alternativeName>
        <fullName evidence="6">Non-phosphorylating glyceraldehyde 3-phosphate dehydrogenase</fullName>
    </alternativeName>
    <alternativeName>
        <fullName evidence="7">Triosephosphate dehydrogenase</fullName>
    </alternativeName>
</protein>
<comment type="catalytic activity">
    <reaction evidence="8">
        <text>D-glyceraldehyde 3-phosphate + NADP(+) + H2O = (2R)-3-phosphoglycerate + NADPH + 2 H(+)</text>
        <dbReference type="Rhea" id="RHEA:14669"/>
        <dbReference type="ChEBI" id="CHEBI:15377"/>
        <dbReference type="ChEBI" id="CHEBI:15378"/>
        <dbReference type="ChEBI" id="CHEBI:57783"/>
        <dbReference type="ChEBI" id="CHEBI:58272"/>
        <dbReference type="ChEBI" id="CHEBI:58349"/>
        <dbReference type="ChEBI" id="CHEBI:59776"/>
        <dbReference type="EC" id="1.2.1.9"/>
    </reaction>
</comment>
<feature type="chain" id="PRO_5040325245" description="NADP-dependent glyceraldehyde-3-phosphate dehydrogenase" evidence="9">
    <location>
        <begin position="23"/>
        <end position="586"/>
    </location>
</feature>
<keyword evidence="2" id="KW-0560">Oxidoreductase</keyword>
<evidence type="ECO:0000256" key="6">
    <source>
        <dbReference type="ARBA" id="ARBA00042646"/>
    </source>
</evidence>
<evidence type="ECO:0000256" key="9">
    <source>
        <dbReference type="SAM" id="SignalP"/>
    </source>
</evidence>
<gene>
    <name evidence="11" type="ORF">SEMRO_1595_G284710.1</name>
</gene>
<evidence type="ECO:0000256" key="8">
    <source>
        <dbReference type="ARBA" id="ARBA00049186"/>
    </source>
</evidence>
<organism evidence="11 12">
    <name type="scientific">Seminavis robusta</name>
    <dbReference type="NCBI Taxonomy" id="568900"/>
    <lineage>
        <taxon>Eukaryota</taxon>
        <taxon>Sar</taxon>
        <taxon>Stramenopiles</taxon>
        <taxon>Ochrophyta</taxon>
        <taxon>Bacillariophyta</taxon>
        <taxon>Bacillariophyceae</taxon>
        <taxon>Bacillariophycidae</taxon>
        <taxon>Naviculales</taxon>
        <taxon>Naviculaceae</taxon>
        <taxon>Seminavis</taxon>
    </lineage>
</organism>
<feature type="signal peptide" evidence="9">
    <location>
        <begin position="1"/>
        <end position="22"/>
    </location>
</feature>
<sequence length="586" mass="63818">MKFHFSRFILSLAILGVRGVQADGDDKKNVCLESLTGITGGTTTCTPLGVAPMIEGASFFPEAIVKDQGSKDIFGCCNRNSDEEESSLTPTQIGKMPQFSTETSMQVLAAAKKAWANGRGVWPQMSLQERIEAIEAFLTALQDQRSSIINLLMWEIGKNYGDAEAEFDRTVAFARKVIESIQTDPEFAGVWQTIGSTKALVRRTAIGIILALGPYNYPLNETYATIIPALLMGNIVVLKIPTVGGLVHFLTMEAFKVLPEGTVSFISGGGRATMPPIMATGDIDGLAFIGGSNAADDLIKQHPHPHRLKVFLQLEANNMAIYLPDIFERKHKKVLENALSETITGTLSYNGQRCTALKLLFVPKAHGDSFTKAFVQKVEAMRVGLPWQQFEDEKFSQVTPLPSAKRVQYMKELIADALEKGASIMNKDGGTLVGGDDSTLMVPAVLYPVDSSMKVYHEEQFGPVIPIAPYEEFETVLAFGQDGPYAQQVSLFTAKDAETASTVIDRFSAVFGKINLGSQCGRSPDTLPFSGRRSSAMGVMSVSHALREFSVPTVVAYKEKKDVPTEELVKKVSKTSKFLQSVTAKS</sequence>
<dbReference type="Proteomes" id="UP001153069">
    <property type="component" value="Unassembled WGS sequence"/>
</dbReference>
<dbReference type="AlphaFoldDB" id="A0A9N8EPF8"/>
<dbReference type="InterPro" id="IPR015590">
    <property type="entry name" value="Aldehyde_DH_dom"/>
</dbReference>
<evidence type="ECO:0000256" key="3">
    <source>
        <dbReference type="ARBA" id="ARBA00038980"/>
    </source>
</evidence>
<evidence type="ECO:0000256" key="7">
    <source>
        <dbReference type="ARBA" id="ARBA00043052"/>
    </source>
</evidence>
<dbReference type="PANTHER" id="PTHR42991:SF1">
    <property type="entry name" value="ALDEHYDE DEHYDROGENASE"/>
    <property type="match status" value="1"/>
</dbReference>
<dbReference type="InterPro" id="IPR016161">
    <property type="entry name" value="Ald_DH/histidinol_DH"/>
</dbReference>
<dbReference type="InterPro" id="IPR051020">
    <property type="entry name" value="ALDH-related_metabolic_enz"/>
</dbReference>
<dbReference type="SUPFAM" id="SSF53720">
    <property type="entry name" value="ALDH-like"/>
    <property type="match status" value="1"/>
</dbReference>
<dbReference type="EC" id="1.2.1.9" evidence="3"/>
<feature type="domain" description="Aldehyde dehydrogenase" evidence="10">
    <location>
        <begin position="88"/>
        <end position="551"/>
    </location>
</feature>
<name>A0A9N8EPF8_9STRA</name>
<accession>A0A9N8EPF8</accession>
<keyword evidence="9" id="KW-0732">Signal</keyword>
<keyword evidence="12" id="KW-1185">Reference proteome</keyword>
<dbReference type="OrthoDB" id="310895at2759"/>
<evidence type="ECO:0000313" key="11">
    <source>
        <dbReference type="EMBL" id="CAB9524852.1"/>
    </source>
</evidence>
<dbReference type="Gene3D" id="3.40.309.10">
    <property type="entry name" value="Aldehyde Dehydrogenase, Chain A, domain 2"/>
    <property type="match status" value="1"/>
</dbReference>